<evidence type="ECO:0000313" key="1">
    <source>
        <dbReference type="Proteomes" id="UP000675920"/>
    </source>
</evidence>
<name>A0A8B6XCU5_9BURK</name>
<proteinExistence type="predicted"/>
<reference evidence="2" key="1">
    <citation type="submission" date="2025-08" db="UniProtKB">
        <authorList>
            <consortium name="RefSeq"/>
        </authorList>
    </citation>
    <scope>IDENTIFICATION</scope>
</reference>
<organism evidence="1 2">
    <name type="scientific">Derxia gummosa DSM 723</name>
    <dbReference type="NCBI Taxonomy" id="1121388"/>
    <lineage>
        <taxon>Bacteria</taxon>
        <taxon>Pseudomonadati</taxon>
        <taxon>Pseudomonadota</taxon>
        <taxon>Betaproteobacteria</taxon>
        <taxon>Burkholderiales</taxon>
        <taxon>Alcaligenaceae</taxon>
        <taxon>Derxia</taxon>
    </lineage>
</organism>
<evidence type="ECO:0000313" key="2">
    <source>
        <dbReference type="RefSeq" id="WP_156924518.1"/>
    </source>
</evidence>
<dbReference type="AlphaFoldDB" id="A0A8B6XCU5"/>
<keyword evidence="1" id="KW-1185">Reference proteome</keyword>
<sequence length="226" mass="25294">MTKVARWLTKLAVFATLLWLLFPARGENPLPNCLYGKYTQGNEETAVEPCGPDTKGIGADTDVQAVMRTFEIPPNMVAFQACPGGRFLAMPNVNDDGHFLVRYPSHVQQNYLAPIVHELAHVVQMRDAGNLAALDPKNNSRRIELGADFLAGLAFNIALRRLNGDDFETNLQLAGSYKVVADDHGPPEHRGQAFRRGLTRMDPYPNLTIVEAMRYWNANDYARIRR</sequence>
<dbReference type="Proteomes" id="UP000675920">
    <property type="component" value="Unplaced"/>
</dbReference>
<dbReference type="RefSeq" id="WP_156924518.1">
    <property type="nucleotide sequence ID" value="NZ_KI519499.1"/>
</dbReference>
<protein>
    <submittedName>
        <fullName evidence="2">Uncharacterized protein</fullName>
    </submittedName>
</protein>
<accession>A0A8B6XCU5</accession>